<dbReference type="PANTHER" id="PTHR15004:SF0">
    <property type="entry name" value="GLUTAMYL-TRNA(GLN) AMIDOTRANSFERASE SUBUNIT C, MITOCHONDRIAL"/>
    <property type="match status" value="1"/>
</dbReference>
<dbReference type="EMBL" id="JABMKV010000001">
    <property type="protein sequence ID" value="NQX30679.1"/>
    <property type="molecule type" value="Genomic_DNA"/>
</dbReference>
<organism evidence="2 3">
    <name type="scientific">Pedobacter boryungensis</name>
    <dbReference type="NCBI Taxonomy" id="869962"/>
    <lineage>
        <taxon>Bacteria</taxon>
        <taxon>Pseudomonadati</taxon>
        <taxon>Bacteroidota</taxon>
        <taxon>Sphingobacteriia</taxon>
        <taxon>Sphingobacteriales</taxon>
        <taxon>Sphingobacteriaceae</taxon>
        <taxon>Pedobacter</taxon>
    </lineage>
</organism>
<reference evidence="2 3" key="1">
    <citation type="submission" date="2020-05" db="EMBL/GenBank/DDBJ databases">
        <title>Description of Pedobacter foliorum sp. nov.</title>
        <authorList>
            <person name="Qi S."/>
            <person name="Carlier A."/>
            <person name="Cnockaert M."/>
            <person name="Vandamme P."/>
        </authorList>
    </citation>
    <scope>NUCLEOTIDE SEQUENCE [LARGE SCALE GENOMIC DNA]</scope>
    <source>
        <strain evidence="2 3">LMG 31300</strain>
    </source>
</reference>
<evidence type="ECO:0000313" key="2">
    <source>
        <dbReference type="EMBL" id="NQX30679.1"/>
    </source>
</evidence>
<accession>A0ABX2DBY5</accession>
<keyword evidence="1" id="KW-0067">ATP-binding</keyword>
<comment type="catalytic activity">
    <reaction evidence="1">
        <text>L-glutamyl-tRNA(Gln) + L-glutamine + ATP + H2O = L-glutaminyl-tRNA(Gln) + L-glutamate + ADP + phosphate + H(+)</text>
        <dbReference type="Rhea" id="RHEA:17521"/>
        <dbReference type="Rhea" id="RHEA-COMP:9681"/>
        <dbReference type="Rhea" id="RHEA-COMP:9684"/>
        <dbReference type="ChEBI" id="CHEBI:15377"/>
        <dbReference type="ChEBI" id="CHEBI:15378"/>
        <dbReference type="ChEBI" id="CHEBI:29985"/>
        <dbReference type="ChEBI" id="CHEBI:30616"/>
        <dbReference type="ChEBI" id="CHEBI:43474"/>
        <dbReference type="ChEBI" id="CHEBI:58359"/>
        <dbReference type="ChEBI" id="CHEBI:78520"/>
        <dbReference type="ChEBI" id="CHEBI:78521"/>
        <dbReference type="ChEBI" id="CHEBI:456216"/>
    </reaction>
</comment>
<comment type="subunit">
    <text evidence="1">Heterotrimer of A, B and C subunits.</text>
</comment>
<dbReference type="Gene3D" id="1.10.20.60">
    <property type="entry name" value="Glu-tRNAGln amidotransferase C subunit, N-terminal domain"/>
    <property type="match status" value="1"/>
</dbReference>
<comment type="catalytic activity">
    <reaction evidence="1">
        <text>L-aspartyl-tRNA(Asn) + L-glutamine + ATP + H2O = L-asparaginyl-tRNA(Asn) + L-glutamate + ADP + phosphate + 2 H(+)</text>
        <dbReference type="Rhea" id="RHEA:14513"/>
        <dbReference type="Rhea" id="RHEA-COMP:9674"/>
        <dbReference type="Rhea" id="RHEA-COMP:9677"/>
        <dbReference type="ChEBI" id="CHEBI:15377"/>
        <dbReference type="ChEBI" id="CHEBI:15378"/>
        <dbReference type="ChEBI" id="CHEBI:29985"/>
        <dbReference type="ChEBI" id="CHEBI:30616"/>
        <dbReference type="ChEBI" id="CHEBI:43474"/>
        <dbReference type="ChEBI" id="CHEBI:58359"/>
        <dbReference type="ChEBI" id="CHEBI:78515"/>
        <dbReference type="ChEBI" id="CHEBI:78516"/>
        <dbReference type="ChEBI" id="CHEBI:456216"/>
    </reaction>
</comment>
<sequence>MKIDRQTVHKVADLARIAIKDNEVDTLTAEMNKILTFMEKLNELDTTGVKPLIYMNEEVNVWREDIVEQEINVVDGLKNSAKHNESFFLVPKIIETTMSLHSKKGSTKTHGSFTTNKKQ</sequence>
<dbReference type="Pfam" id="PF02686">
    <property type="entry name" value="GatC"/>
    <property type="match status" value="1"/>
</dbReference>
<dbReference type="InterPro" id="IPR003837">
    <property type="entry name" value="GatC"/>
</dbReference>
<proteinExistence type="inferred from homology"/>
<keyword evidence="1" id="KW-0648">Protein biosynthesis</keyword>
<dbReference type="EC" id="6.3.5.-" evidence="1"/>
<dbReference type="HAMAP" id="MF_00122">
    <property type="entry name" value="GatC"/>
    <property type="match status" value="1"/>
</dbReference>
<keyword evidence="3" id="KW-1185">Reference proteome</keyword>
<keyword evidence="1" id="KW-0436">Ligase</keyword>
<name>A0ABX2DBY5_9SPHI</name>
<dbReference type="RefSeq" id="WP_173268865.1">
    <property type="nucleotide sequence ID" value="NZ_JABMKV010000001.1"/>
</dbReference>
<comment type="similarity">
    <text evidence="1">Belongs to the GatC family.</text>
</comment>
<evidence type="ECO:0000256" key="1">
    <source>
        <dbReference type="HAMAP-Rule" id="MF_00122"/>
    </source>
</evidence>
<protein>
    <recommendedName>
        <fullName evidence="1">Aspartyl/glutamyl-tRNA(Asn/Gln) amidotransferase subunit C</fullName>
        <shortName evidence="1">Asp/Glu-ADT subunit C</shortName>
        <ecNumber evidence="1">6.3.5.-</ecNumber>
    </recommendedName>
</protein>
<dbReference type="Proteomes" id="UP000762110">
    <property type="component" value="Unassembled WGS sequence"/>
</dbReference>
<dbReference type="PANTHER" id="PTHR15004">
    <property type="entry name" value="GLUTAMYL-TRNA(GLN) AMIDOTRANSFERASE SUBUNIT C, MITOCHONDRIAL"/>
    <property type="match status" value="1"/>
</dbReference>
<evidence type="ECO:0000313" key="3">
    <source>
        <dbReference type="Proteomes" id="UP000762110"/>
    </source>
</evidence>
<keyword evidence="1" id="KW-0547">Nucleotide-binding</keyword>
<gene>
    <name evidence="1 2" type="primary">gatC</name>
    <name evidence="2" type="ORF">HQN85_03020</name>
</gene>
<comment type="caution">
    <text evidence="2">The sequence shown here is derived from an EMBL/GenBank/DDBJ whole genome shotgun (WGS) entry which is preliminary data.</text>
</comment>
<comment type="function">
    <text evidence="1">Allows the formation of correctly charged Asn-tRNA(Asn) or Gln-tRNA(Gln) through the transamidation of misacylated Asp-tRNA(Asn) or Glu-tRNA(Gln) in organisms which lack either or both of asparaginyl-tRNA or glutaminyl-tRNA synthetases. The reaction takes place in the presence of glutamine and ATP through an activated phospho-Asp-tRNA(Asn) or phospho-Glu-tRNA(Gln).</text>
</comment>
<dbReference type="NCBIfam" id="TIGR00135">
    <property type="entry name" value="gatC"/>
    <property type="match status" value="1"/>
</dbReference>
<dbReference type="SUPFAM" id="SSF141000">
    <property type="entry name" value="Glu-tRNAGln amidotransferase C subunit"/>
    <property type="match status" value="1"/>
</dbReference>
<dbReference type="InterPro" id="IPR036113">
    <property type="entry name" value="Asp/Glu-ADT_sf_sub_c"/>
</dbReference>